<evidence type="ECO:0000256" key="18">
    <source>
        <dbReference type="SAM" id="Coils"/>
    </source>
</evidence>
<evidence type="ECO:0000256" key="1">
    <source>
        <dbReference type="ARBA" id="ARBA00000085"/>
    </source>
</evidence>
<dbReference type="Gene3D" id="1.25.40.10">
    <property type="entry name" value="Tetratricopeptide repeat domain"/>
    <property type="match status" value="2"/>
</dbReference>
<dbReference type="InterPro" id="IPR008207">
    <property type="entry name" value="Sig_transdc_His_kin_Hpt_dom"/>
</dbReference>
<comment type="function">
    <text evidence="14">Member of the two-component regulatory system BvgS/BvgA. Phosphorylates BvgA via a four-step phosphorelay in response to environmental signals.</text>
</comment>
<evidence type="ECO:0000256" key="6">
    <source>
        <dbReference type="ARBA" id="ARBA00022553"/>
    </source>
</evidence>
<dbReference type="PROSITE" id="PS50110">
    <property type="entry name" value="RESPONSE_REGULATORY"/>
    <property type="match status" value="1"/>
</dbReference>
<keyword evidence="6 17" id="KW-0597">Phosphoprotein</keyword>
<evidence type="ECO:0000256" key="9">
    <source>
        <dbReference type="ARBA" id="ARBA00022777"/>
    </source>
</evidence>
<dbReference type="SMART" id="SM00028">
    <property type="entry name" value="TPR"/>
    <property type="match status" value="5"/>
</dbReference>
<dbReference type="PANTHER" id="PTHR43047:SF72">
    <property type="entry name" value="OSMOSENSING HISTIDINE PROTEIN KINASE SLN1"/>
    <property type="match status" value="1"/>
</dbReference>
<evidence type="ECO:0000313" key="22">
    <source>
        <dbReference type="EMBL" id="MBE9608107.1"/>
    </source>
</evidence>
<keyword evidence="13" id="KW-0472">Membrane</keyword>
<dbReference type="CDD" id="cd17546">
    <property type="entry name" value="REC_hyHK_CKI1_RcsC-like"/>
    <property type="match status" value="1"/>
</dbReference>
<keyword evidence="4" id="KW-1003">Cell membrane</keyword>
<feature type="modified residue" description="Phosphohistidine" evidence="16">
    <location>
        <position position="832"/>
    </location>
</feature>
<evidence type="ECO:0000256" key="10">
    <source>
        <dbReference type="ARBA" id="ARBA00022840"/>
    </source>
</evidence>
<gene>
    <name evidence="22" type="ORF">INR99_01985</name>
</gene>
<dbReference type="InterPro" id="IPR004358">
    <property type="entry name" value="Sig_transdc_His_kin-like_C"/>
</dbReference>
<comment type="caution">
    <text evidence="22">The sequence shown here is derived from an EMBL/GenBank/DDBJ whole genome shotgun (WGS) entry which is preliminary data.</text>
</comment>
<dbReference type="InterPro" id="IPR011006">
    <property type="entry name" value="CheY-like_superfamily"/>
</dbReference>
<dbReference type="PROSITE" id="PS50894">
    <property type="entry name" value="HPT"/>
    <property type="match status" value="1"/>
</dbReference>
<dbReference type="Gene3D" id="1.20.120.160">
    <property type="entry name" value="HPT domain"/>
    <property type="match status" value="1"/>
</dbReference>
<dbReference type="GO" id="GO:0005886">
    <property type="term" value="C:plasma membrane"/>
    <property type="evidence" value="ECO:0007669"/>
    <property type="project" value="UniProtKB-SubCell"/>
</dbReference>
<evidence type="ECO:0000256" key="12">
    <source>
        <dbReference type="ARBA" id="ARBA00023012"/>
    </source>
</evidence>
<evidence type="ECO:0000256" key="16">
    <source>
        <dbReference type="PROSITE-ProRule" id="PRU00110"/>
    </source>
</evidence>
<dbReference type="SMART" id="SM00448">
    <property type="entry name" value="REC"/>
    <property type="match status" value="1"/>
</dbReference>
<dbReference type="GO" id="GO:0000155">
    <property type="term" value="F:phosphorelay sensor kinase activity"/>
    <property type="evidence" value="ECO:0007669"/>
    <property type="project" value="InterPro"/>
</dbReference>
<evidence type="ECO:0000256" key="11">
    <source>
        <dbReference type="ARBA" id="ARBA00022989"/>
    </source>
</evidence>
<feature type="domain" description="Response regulatory" evidence="20">
    <location>
        <begin position="623"/>
        <end position="745"/>
    </location>
</feature>
<dbReference type="Pfam" id="PF02518">
    <property type="entry name" value="HATPase_c"/>
    <property type="match status" value="1"/>
</dbReference>
<dbReference type="Gene3D" id="3.40.50.2300">
    <property type="match status" value="1"/>
</dbReference>
<comment type="subcellular location">
    <subcellularLocation>
        <location evidence="2">Cell inner membrane</location>
        <topology evidence="2">Multi-pass membrane protein</topology>
    </subcellularLocation>
</comment>
<dbReference type="SUPFAM" id="SSF47384">
    <property type="entry name" value="Homodimeric domain of signal transducing histidine kinase"/>
    <property type="match status" value="1"/>
</dbReference>
<sequence>MSETVTELLEKLERLHHSDSRDYPLALSLAESLARQAGNTALKGIACYHQGEALENMGRFREAEERLLRGMRYAERSRDGATQLLIADVLGKVYYTLGQPNTALRWWGRGLELALDQESLPSYINIYIGIGGVYMLYGMYSESLRHHLTALDYSLELDDPYLQLKLHIWLGSDYNLQSEYRKALEHLDIARPFLARLPAGSETTEVWMHSGNAWWGLGETDKAGQAYQEAMILARRYSVRWCLSPCLQGLARIRQHNGDLDGAFRLASEALETAQANAAMYQELKSLALLASIEEARGRAREALDFYEAHARLNISMAQERNSNMLEASTLRKIHRMETRMRLLKTEQERQRLQEESIRQQAEHLAEKQSLLAINQAKSEFLAMISHEIRTPLTGVIGMLRLARKQKELTATTRGQLDTGLESAELLLDIINDILDTSKMEAGKLQLETIPFDLHKVIGQVVNLLQPRAQAKGIAFVVDTRYLPQVYYLGDPVRMRQILFNLLGNAIKFTDQGQVTLTAHTDHTLVKFSIADTGIGMDEQARSHLFRKFEQADTSTTRRFGGTGLGLAISHGLIQLMQGSIGVTSAPGEGTTFRVELPLAVTETPQDSLDRGDDTPLLTHQLRVLYAEDVPTNQLLVQTLLGEMGMDIVVVDNGLQALEALARDDFDLVLMDWRMPIMDGMTAVRHLRKGGMPGITVRDPAIFTVALTANASEREQEAGSSAGLDDYLIKPLDPEALQRTLLRAISYQLGRGRSLPLLTLQRTSQSDPPPQEAWLTAIGTLGVNVSAALPRLNFNTRRYSSWLKRFFLEQKSLFEQLASHPRASQPLLERVHAMRGVAGTLGLDELFRLATTLEQALRRQDEHIQYQAIVHCFERLQEQIQSVLPDPEADTSAQCAQLQQLPQGLEGELDALRQALDSNSLRARRQLEALLQQNPQLQALLQPLADALGKLDYPGARAALQLLLANQETTS</sequence>
<protein>
    <recommendedName>
        <fullName evidence="15">Virulence sensor protein BvgS</fullName>
        <ecNumber evidence="3">2.7.13.3</ecNumber>
    </recommendedName>
</protein>
<organism evidence="22 23">
    <name type="scientific">Chitinilyticum piscinae</name>
    <dbReference type="NCBI Taxonomy" id="2866724"/>
    <lineage>
        <taxon>Bacteria</taxon>
        <taxon>Pseudomonadati</taxon>
        <taxon>Pseudomonadota</taxon>
        <taxon>Betaproteobacteria</taxon>
        <taxon>Neisseriales</taxon>
        <taxon>Chitinibacteraceae</taxon>
        <taxon>Chitinilyticum</taxon>
    </lineage>
</organism>
<evidence type="ECO:0000256" key="17">
    <source>
        <dbReference type="PROSITE-ProRule" id="PRU00169"/>
    </source>
</evidence>
<evidence type="ECO:0000256" key="3">
    <source>
        <dbReference type="ARBA" id="ARBA00012438"/>
    </source>
</evidence>
<dbReference type="FunFam" id="3.30.565.10:FF:000010">
    <property type="entry name" value="Sensor histidine kinase RcsC"/>
    <property type="match status" value="1"/>
</dbReference>
<keyword evidence="5" id="KW-0997">Cell inner membrane</keyword>
<dbReference type="InterPro" id="IPR036097">
    <property type="entry name" value="HisK_dim/P_sf"/>
</dbReference>
<keyword evidence="10" id="KW-0547">Nucleotide-binding</keyword>
<feature type="domain" description="HPt" evidence="21">
    <location>
        <begin position="791"/>
        <end position="883"/>
    </location>
</feature>
<accession>A0A8J7K144</accession>
<evidence type="ECO:0000256" key="5">
    <source>
        <dbReference type="ARBA" id="ARBA00022519"/>
    </source>
</evidence>
<dbReference type="GO" id="GO:0009927">
    <property type="term" value="F:histidine phosphotransfer kinase activity"/>
    <property type="evidence" value="ECO:0007669"/>
    <property type="project" value="TreeGrafter"/>
</dbReference>
<feature type="modified residue" description="4-aspartylphosphate" evidence="17">
    <location>
        <position position="672"/>
    </location>
</feature>
<dbReference type="EC" id="2.7.13.3" evidence="3"/>
<evidence type="ECO:0000256" key="7">
    <source>
        <dbReference type="ARBA" id="ARBA00022679"/>
    </source>
</evidence>
<feature type="coiled-coil region" evidence="18">
    <location>
        <begin position="336"/>
        <end position="363"/>
    </location>
</feature>
<keyword evidence="23" id="KW-1185">Reference proteome</keyword>
<dbReference type="InterPro" id="IPR011990">
    <property type="entry name" value="TPR-like_helical_dom_sf"/>
</dbReference>
<dbReference type="InterPro" id="IPR019734">
    <property type="entry name" value="TPR_rpt"/>
</dbReference>
<dbReference type="Proteomes" id="UP000604481">
    <property type="component" value="Unassembled WGS sequence"/>
</dbReference>
<dbReference type="InterPro" id="IPR036641">
    <property type="entry name" value="HPT_dom_sf"/>
</dbReference>
<dbReference type="CDD" id="cd00082">
    <property type="entry name" value="HisKA"/>
    <property type="match status" value="1"/>
</dbReference>
<dbReference type="Pfam" id="PF00072">
    <property type="entry name" value="Response_reg"/>
    <property type="match status" value="1"/>
</dbReference>
<dbReference type="Pfam" id="PF01627">
    <property type="entry name" value="Hpt"/>
    <property type="match status" value="1"/>
</dbReference>
<keyword evidence="18" id="KW-0175">Coiled coil</keyword>
<dbReference type="InterPro" id="IPR036890">
    <property type="entry name" value="HATPase_C_sf"/>
</dbReference>
<dbReference type="EMBL" id="JADFUA010000001">
    <property type="protein sequence ID" value="MBE9608107.1"/>
    <property type="molecule type" value="Genomic_DNA"/>
</dbReference>
<proteinExistence type="predicted"/>
<reference evidence="22 23" key="1">
    <citation type="submission" date="2020-10" db="EMBL/GenBank/DDBJ databases">
        <title>The genome sequence of Chitinilyticum litopenaei 4Y14.</title>
        <authorList>
            <person name="Liu Y."/>
        </authorList>
    </citation>
    <scope>NUCLEOTIDE SEQUENCE [LARGE SCALE GENOMIC DNA]</scope>
    <source>
        <strain evidence="22 23">4Y14</strain>
    </source>
</reference>
<dbReference type="Gene3D" id="1.10.287.130">
    <property type="match status" value="1"/>
</dbReference>
<keyword evidence="9" id="KW-0418">Kinase</keyword>
<dbReference type="PROSITE" id="PS50109">
    <property type="entry name" value="HIS_KIN"/>
    <property type="match status" value="1"/>
</dbReference>
<evidence type="ECO:0000256" key="2">
    <source>
        <dbReference type="ARBA" id="ARBA00004429"/>
    </source>
</evidence>
<evidence type="ECO:0000256" key="8">
    <source>
        <dbReference type="ARBA" id="ARBA00022692"/>
    </source>
</evidence>
<name>A0A8J7K144_9NEIS</name>
<dbReference type="Pfam" id="PF00512">
    <property type="entry name" value="HisKA"/>
    <property type="match status" value="1"/>
</dbReference>
<dbReference type="SMART" id="SM00388">
    <property type="entry name" value="HisKA"/>
    <property type="match status" value="1"/>
</dbReference>
<evidence type="ECO:0000313" key="23">
    <source>
        <dbReference type="Proteomes" id="UP000604481"/>
    </source>
</evidence>
<dbReference type="SUPFAM" id="SSF48452">
    <property type="entry name" value="TPR-like"/>
    <property type="match status" value="3"/>
</dbReference>
<dbReference type="InterPro" id="IPR003594">
    <property type="entry name" value="HATPase_dom"/>
</dbReference>
<comment type="catalytic activity">
    <reaction evidence="1">
        <text>ATP + protein L-histidine = ADP + protein N-phospho-L-histidine.</text>
        <dbReference type="EC" id="2.7.13.3"/>
    </reaction>
</comment>
<dbReference type="InterPro" id="IPR005467">
    <property type="entry name" value="His_kinase_dom"/>
</dbReference>
<evidence type="ECO:0000259" key="20">
    <source>
        <dbReference type="PROSITE" id="PS50110"/>
    </source>
</evidence>
<dbReference type="CDD" id="cd16922">
    <property type="entry name" value="HATPase_EvgS-ArcB-TorS-like"/>
    <property type="match status" value="1"/>
</dbReference>
<evidence type="ECO:0000256" key="13">
    <source>
        <dbReference type="ARBA" id="ARBA00023136"/>
    </source>
</evidence>
<keyword evidence="8" id="KW-0812">Transmembrane</keyword>
<evidence type="ECO:0000256" key="14">
    <source>
        <dbReference type="ARBA" id="ARBA00058004"/>
    </source>
</evidence>
<keyword evidence="7" id="KW-0808">Transferase</keyword>
<evidence type="ECO:0000259" key="19">
    <source>
        <dbReference type="PROSITE" id="PS50109"/>
    </source>
</evidence>
<evidence type="ECO:0000259" key="21">
    <source>
        <dbReference type="PROSITE" id="PS50894"/>
    </source>
</evidence>
<dbReference type="InterPro" id="IPR003661">
    <property type="entry name" value="HisK_dim/P_dom"/>
</dbReference>
<evidence type="ECO:0000256" key="15">
    <source>
        <dbReference type="ARBA" id="ARBA00070152"/>
    </source>
</evidence>
<dbReference type="SMART" id="SM00387">
    <property type="entry name" value="HATPase_c"/>
    <property type="match status" value="1"/>
</dbReference>
<dbReference type="PRINTS" id="PR00344">
    <property type="entry name" value="BCTRLSENSOR"/>
</dbReference>
<dbReference type="SUPFAM" id="SSF55874">
    <property type="entry name" value="ATPase domain of HSP90 chaperone/DNA topoisomerase II/histidine kinase"/>
    <property type="match status" value="1"/>
</dbReference>
<keyword evidence="11" id="KW-1133">Transmembrane helix</keyword>
<feature type="domain" description="Histidine kinase" evidence="19">
    <location>
        <begin position="384"/>
        <end position="601"/>
    </location>
</feature>
<dbReference type="AlphaFoldDB" id="A0A8J7K144"/>
<dbReference type="InterPro" id="IPR001789">
    <property type="entry name" value="Sig_transdc_resp-reg_receiver"/>
</dbReference>
<dbReference type="SUPFAM" id="SSF47226">
    <property type="entry name" value="Histidine-containing phosphotransfer domain, HPT domain"/>
    <property type="match status" value="1"/>
</dbReference>
<keyword evidence="12" id="KW-0902">Two-component regulatory system</keyword>
<dbReference type="PANTHER" id="PTHR43047">
    <property type="entry name" value="TWO-COMPONENT HISTIDINE PROTEIN KINASE"/>
    <property type="match status" value="1"/>
</dbReference>
<dbReference type="Gene3D" id="3.30.565.10">
    <property type="entry name" value="Histidine kinase-like ATPase, C-terminal domain"/>
    <property type="match status" value="1"/>
</dbReference>
<dbReference type="SUPFAM" id="SSF52172">
    <property type="entry name" value="CheY-like"/>
    <property type="match status" value="1"/>
</dbReference>
<keyword evidence="10" id="KW-0067">ATP-binding</keyword>
<evidence type="ECO:0000256" key="4">
    <source>
        <dbReference type="ARBA" id="ARBA00022475"/>
    </source>
</evidence>
<dbReference type="RefSeq" id="WP_194114608.1">
    <property type="nucleotide sequence ID" value="NZ_JADFUA010000001.1"/>
</dbReference>